<feature type="non-terminal residue" evidence="1">
    <location>
        <position position="1"/>
    </location>
</feature>
<dbReference type="Pfam" id="PF12831">
    <property type="entry name" value="FAD_oxidored"/>
    <property type="match status" value="1"/>
</dbReference>
<accession>A0ABW9J028</accession>
<organism evidence="1 2">
    <name type="scientific">Streptomyces galilaeus</name>
    <dbReference type="NCBI Taxonomy" id="33899"/>
    <lineage>
        <taxon>Bacteria</taxon>
        <taxon>Bacillati</taxon>
        <taxon>Actinomycetota</taxon>
        <taxon>Actinomycetes</taxon>
        <taxon>Kitasatosporales</taxon>
        <taxon>Streptomycetaceae</taxon>
        <taxon>Streptomyces</taxon>
    </lineage>
</organism>
<proteinExistence type="predicted"/>
<sequence length="77" mass="7814">KTSAGLITAKVFIDASYEGDLMAGAVGTANYVVGREAKSVYNEPTAGFLAGRTAPYADALPGPKPLGYPLIADPALA</sequence>
<keyword evidence="2" id="KW-1185">Reference proteome</keyword>
<evidence type="ECO:0000313" key="2">
    <source>
        <dbReference type="Proteomes" id="UP001631993"/>
    </source>
</evidence>
<reference evidence="1 2" key="1">
    <citation type="submission" date="2024-12" db="EMBL/GenBank/DDBJ databases">
        <title>Forecasting of Potato common scab and diversities of Pathogenic streptomyces spp. in china.</title>
        <authorList>
            <person name="Handique U."/>
            <person name="Wu J."/>
        </authorList>
    </citation>
    <scope>NUCLEOTIDE SEQUENCE [LARGE SCALE GENOMIC DNA]</scope>
    <source>
        <strain evidence="1 2">ZRIMU1585</strain>
    </source>
</reference>
<dbReference type="EMBL" id="JBJVNE010000781">
    <property type="protein sequence ID" value="MFM9654036.1"/>
    <property type="molecule type" value="Genomic_DNA"/>
</dbReference>
<gene>
    <name evidence="1" type="ORF">ACKI1S_49910</name>
</gene>
<evidence type="ECO:0000313" key="1">
    <source>
        <dbReference type="EMBL" id="MFM9654036.1"/>
    </source>
</evidence>
<dbReference type="RefSeq" id="WP_409098284.1">
    <property type="nucleotide sequence ID" value="NZ_JBJVNE010000781.1"/>
</dbReference>
<comment type="caution">
    <text evidence="1">The sequence shown here is derived from an EMBL/GenBank/DDBJ whole genome shotgun (WGS) entry which is preliminary data.</text>
</comment>
<protein>
    <submittedName>
        <fullName evidence="1">FAD-dependent oxidoreductase</fullName>
    </submittedName>
</protein>
<feature type="non-terminal residue" evidence="1">
    <location>
        <position position="77"/>
    </location>
</feature>
<name>A0ABW9J028_STRGJ</name>
<dbReference type="Proteomes" id="UP001631993">
    <property type="component" value="Unassembled WGS sequence"/>
</dbReference>